<keyword evidence="4 11" id="KW-0147">Chitin-binding</keyword>
<reference evidence="18" key="1">
    <citation type="submission" date="2022-11" db="EMBL/GenBank/DDBJ databases">
        <authorList>
            <person name="Petersen C."/>
        </authorList>
    </citation>
    <scope>NUCLEOTIDE SEQUENCE</scope>
    <source>
        <strain evidence="18">IBT 30069</strain>
    </source>
</reference>
<dbReference type="SUPFAM" id="SSF54556">
    <property type="entry name" value="Chitinase insertion domain"/>
    <property type="match status" value="1"/>
</dbReference>
<dbReference type="PROSITE" id="PS51910">
    <property type="entry name" value="GH18_2"/>
    <property type="match status" value="1"/>
</dbReference>
<dbReference type="GO" id="GO:0006032">
    <property type="term" value="P:chitin catabolic process"/>
    <property type="evidence" value="ECO:0007669"/>
    <property type="project" value="UniProtKB-KW"/>
</dbReference>
<feature type="compositionally biased region" description="Low complexity" evidence="13">
    <location>
        <begin position="1014"/>
        <end position="1028"/>
    </location>
</feature>
<dbReference type="Gene3D" id="3.20.20.80">
    <property type="entry name" value="Glycosidases"/>
    <property type="match status" value="1"/>
</dbReference>
<gene>
    <name evidence="18" type="ORF">N7456_001125</name>
</gene>
<dbReference type="PROSITE" id="PS50941">
    <property type="entry name" value="CHIT_BIND_I_2"/>
    <property type="match status" value="1"/>
</dbReference>
<evidence type="ECO:0000256" key="7">
    <source>
        <dbReference type="ARBA" id="ARBA00023026"/>
    </source>
</evidence>
<evidence type="ECO:0000256" key="1">
    <source>
        <dbReference type="ARBA" id="ARBA00000822"/>
    </source>
</evidence>
<evidence type="ECO:0000259" key="15">
    <source>
        <dbReference type="PROSITE" id="PS50941"/>
    </source>
</evidence>
<dbReference type="SMART" id="SM00636">
    <property type="entry name" value="Glyco_18"/>
    <property type="match status" value="1"/>
</dbReference>
<comment type="caution">
    <text evidence="18">The sequence shown here is derived from an EMBL/GenBank/DDBJ whole genome shotgun (WGS) entry which is preliminary data.</text>
</comment>
<evidence type="ECO:0000256" key="10">
    <source>
        <dbReference type="ARBA" id="ARBA00023326"/>
    </source>
</evidence>
<evidence type="ECO:0000313" key="18">
    <source>
        <dbReference type="EMBL" id="KAJ5116777.1"/>
    </source>
</evidence>
<dbReference type="OrthoDB" id="73875at2759"/>
<keyword evidence="14" id="KW-0732">Signal</keyword>
<dbReference type="Proteomes" id="UP001149165">
    <property type="component" value="Unassembled WGS sequence"/>
</dbReference>
<dbReference type="EC" id="3.2.1.14" evidence="3"/>
<keyword evidence="10" id="KW-0624">Polysaccharide degradation</keyword>
<organism evidence="18 19">
    <name type="scientific">Penicillium angulare</name>
    <dbReference type="NCBI Taxonomy" id="116970"/>
    <lineage>
        <taxon>Eukaryota</taxon>
        <taxon>Fungi</taxon>
        <taxon>Dikarya</taxon>
        <taxon>Ascomycota</taxon>
        <taxon>Pezizomycotina</taxon>
        <taxon>Eurotiomycetes</taxon>
        <taxon>Eurotiomycetidae</taxon>
        <taxon>Eurotiales</taxon>
        <taxon>Aspergillaceae</taxon>
        <taxon>Penicillium</taxon>
    </lineage>
</organism>
<dbReference type="InterPro" id="IPR018392">
    <property type="entry name" value="LysM"/>
</dbReference>
<dbReference type="PROSITE" id="PS01095">
    <property type="entry name" value="GH18_1"/>
    <property type="match status" value="1"/>
</dbReference>
<dbReference type="InterPro" id="IPR029070">
    <property type="entry name" value="Chitinase_insertion_sf"/>
</dbReference>
<feature type="region of interest" description="Disordered" evidence="13">
    <location>
        <begin position="1014"/>
        <end position="1065"/>
    </location>
</feature>
<evidence type="ECO:0000313" key="19">
    <source>
        <dbReference type="Proteomes" id="UP001149165"/>
    </source>
</evidence>
<dbReference type="InterPro" id="IPR036779">
    <property type="entry name" value="LysM_dom_sf"/>
</dbReference>
<name>A0A9W9KRK2_9EURO</name>
<dbReference type="Gene3D" id="3.10.50.10">
    <property type="match status" value="1"/>
</dbReference>
<evidence type="ECO:0000259" key="17">
    <source>
        <dbReference type="PROSITE" id="PS51910"/>
    </source>
</evidence>
<evidence type="ECO:0000259" key="16">
    <source>
        <dbReference type="PROSITE" id="PS51782"/>
    </source>
</evidence>
<evidence type="ECO:0000256" key="13">
    <source>
        <dbReference type="SAM" id="MobiDB-lite"/>
    </source>
</evidence>
<dbReference type="CDD" id="cd02878">
    <property type="entry name" value="GH18_zymocin_alpha"/>
    <property type="match status" value="1"/>
</dbReference>
<keyword evidence="19" id="KW-1185">Reference proteome</keyword>
<evidence type="ECO:0000256" key="12">
    <source>
        <dbReference type="RuleBase" id="RU000489"/>
    </source>
</evidence>
<dbReference type="SUPFAM" id="SSF57016">
    <property type="entry name" value="Plant lectins/antimicrobial peptides"/>
    <property type="match status" value="1"/>
</dbReference>
<dbReference type="InterPro" id="IPR001223">
    <property type="entry name" value="Glyco_hydro18_cat"/>
</dbReference>
<evidence type="ECO:0000256" key="11">
    <source>
        <dbReference type="PROSITE-ProRule" id="PRU00261"/>
    </source>
</evidence>
<evidence type="ECO:0000256" key="14">
    <source>
        <dbReference type="SAM" id="SignalP"/>
    </source>
</evidence>
<dbReference type="EMBL" id="JAPQKH010000001">
    <property type="protein sequence ID" value="KAJ5116777.1"/>
    <property type="molecule type" value="Genomic_DNA"/>
</dbReference>
<dbReference type="Gene3D" id="3.10.350.10">
    <property type="entry name" value="LysM domain"/>
    <property type="match status" value="2"/>
</dbReference>
<feature type="region of interest" description="Disordered" evidence="13">
    <location>
        <begin position="1091"/>
        <end position="1125"/>
    </location>
</feature>
<feature type="disulfide bond" evidence="11">
    <location>
        <begin position="475"/>
        <end position="479"/>
    </location>
</feature>
<keyword evidence="8" id="KW-0119">Carbohydrate metabolism</keyword>
<feature type="compositionally biased region" description="Polar residues" evidence="13">
    <location>
        <begin position="1043"/>
        <end position="1065"/>
    </location>
</feature>
<dbReference type="InterPro" id="IPR053214">
    <property type="entry name" value="LysM12-like"/>
</dbReference>
<sequence length="1413" mass="150679">MLFSSSVLSGLLVVGTLASEALASSASGRNVQKPNLCPSSCIDYDSSGWYVYPSMSRVARCNETMLLDFNIHNDLTNSNMHSTIHACSVGDLDTLTGSIESVSSARISKSSIQYQLGGWTATTDTSKQDTSTGLLTDLKSYLTGNPQKGEIFAYSNGVVVGAYFGGSLQIAENVDLVIEKLTSFLESSSYVDTAIQFCGTDSNHTVGVAVNVEGDISTVQDYVQSWNNGNCVSGAERNISVTSDLWSSKSASTTTISNSTLSVRSSRGSRIAHSSHYSHPHLHQRRSTCSYVTVVSGDTCTTLVSECGITSTEFYSYNTASDLCSTLAVGQTVCCSSGSEPDLSPSAYDNGTCYTHYVESGDSCSDLASEYSLTTAKINTYNNATWGWFGCDNLQAGQSMCLSTGNPPYPLAVANAECGPQMPNTTFTSDDSDTWADLNPCPLNACCDSYGQCGTTPQYCTYNATSTGPPGTDNCISNCGTTITNWAVEPSSYSKVGYYEASSVNRSCLQMDALSIDTSQWTHINFAFGNIDQDFSINVDGMEDQFEHFLELSDVKRLVSFGGWDFSTSTDTYMIFRNGVKSANRATFAKQVAAFVEETGLDGVDFDWEYPSEPDIEGIPAGDDDEADNYLEFLKEVKDALPTDTLLSVTLPSSYWYLKPFPVSEMSDVVDYFNYMTYDMHGTWDEGSEYADWGCEDGNCLFSHVNMTETMWALAMLTKAGVGTSQIMVGVTSYGRSFEMTTAGCYEAYCTWDAAGDAGPCTDTAGYISNAEINQILAENSDSKVISTNITDILVYNSTQWVGYMTNKTKVERQAYYETYNFGGTAEWAIDLEQYVSYDNSSSDAVETGGETITIDPMVWTEPTPAVTCAPPCYMIMPPKPLTKTTTITFPQWNTQVVWRATETQTTTFSDGSVMTFNSYDSYTIPTSISIAPVETDYINVWNQQITLGQTSVDQTSSIQATPFPITFTPTVGGTTQVTGGTTSIMPAQTWTYGNLTYTKSAWTGVFGGTTSVTSGTTLSPTTSTVTPQPYPTDMSSKDTEINTKTTTVHASTKSGSSGPKATSTSEHVGSECVLFCFGCAICPPGYASSEVSSGGGSSGSGGSDDDDDDDTTSTNSEISSSTSSGGTYITAAGAAKTLVADAFPTTVDPTATVEAVASRIKSLLSANYADVQSSLTAGVYASVYSTAAPICEVAQDPDSGDVGSWCTCSGSTDRFATLSGSSACDYTLMPTGTSAVATGTVITTVIVQTITSTADTSASIGRFDLAAEYNVYYGGLSPQQHTYYDLNYFSSGVTNEEPCSASYRERIGIASPTPTTWSAVPEHVTWDYATWTVGGSKWTDCIYTNTAAPSYGDGGTLVCDGSTLPCTSTSVPLQICLAGTTTVLPLVSCPVSASTTSVHTITTTETLTYTSY</sequence>
<keyword evidence="9 12" id="KW-0326">Glycosidase</keyword>
<dbReference type="InterPro" id="IPR001579">
    <property type="entry name" value="Glyco_hydro_18_chit_AS"/>
</dbReference>
<dbReference type="Gene3D" id="3.30.60.10">
    <property type="entry name" value="Endochitinase-like"/>
    <property type="match status" value="1"/>
</dbReference>
<dbReference type="GO" id="GO:0000272">
    <property type="term" value="P:polysaccharide catabolic process"/>
    <property type="evidence" value="ECO:0007669"/>
    <property type="project" value="UniProtKB-KW"/>
</dbReference>
<feature type="compositionally biased region" description="Gly residues" evidence="13">
    <location>
        <begin position="1094"/>
        <end position="1103"/>
    </location>
</feature>
<dbReference type="SUPFAM" id="SSF54106">
    <property type="entry name" value="LysM domain"/>
    <property type="match status" value="2"/>
</dbReference>
<dbReference type="SUPFAM" id="SSF51445">
    <property type="entry name" value="(Trans)glycosidases"/>
    <property type="match status" value="1"/>
</dbReference>
<feature type="disulfide bond" evidence="11">
    <location>
        <begin position="441"/>
        <end position="453"/>
    </location>
</feature>
<feature type="disulfide bond" evidence="11">
    <location>
        <begin position="446"/>
        <end position="460"/>
    </location>
</feature>
<dbReference type="PANTHER" id="PTHR47700:SF2">
    <property type="entry name" value="CHITINASE"/>
    <property type="match status" value="1"/>
</dbReference>
<keyword evidence="11" id="KW-1015">Disulfide bond</keyword>
<feature type="chain" id="PRO_5040776825" description="chitinase" evidence="14">
    <location>
        <begin position="24"/>
        <end position="1413"/>
    </location>
</feature>
<evidence type="ECO:0000256" key="4">
    <source>
        <dbReference type="ARBA" id="ARBA00022669"/>
    </source>
</evidence>
<comment type="similarity">
    <text evidence="2">Belongs to the glycosyl hydrolase 18 family. Chitinase class V subfamily.</text>
</comment>
<feature type="signal peptide" evidence="14">
    <location>
        <begin position="1"/>
        <end position="23"/>
    </location>
</feature>
<proteinExistence type="inferred from homology"/>
<dbReference type="GO" id="GO:0008061">
    <property type="term" value="F:chitin binding"/>
    <property type="evidence" value="ECO:0007669"/>
    <property type="project" value="UniProtKB-UniRule"/>
</dbReference>
<keyword evidence="5 12" id="KW-0378">Hydrolase</keyword>
<feature type="compositionally biased region" description="Low complexity" evidence="13">
    <location>
        <begin position="1113"/>
        <end position="1125"/>
    </location>
</feature>
<dbReference type="InterPro" id="IPR017853">
    <property type="entry name" value="GH"/>
</dbReference>
<protein>
    <recommendedName>
        <fullName evidence="3">chitinase</fullName>
        <ecNumber evidence="3">3.2.1.14</ecNumber>
    </recommendedName>
</protein>
<accession>A0A9W9KRK2</accession>
<evidence type="ECO:0000256" key="5">
    <source>
        <dbReference type="ARBA" id="ARBA00022801"/>
    </source>
</evidence>
<dbReference type="InterPro" id="IPR036861">
    <property type="entry name" value="Endochitinase-like_sf"/>
</dbReference>
<evidence type="ECO:0000256" key="6">
    <source>
        <dbReference type="ARBA" id="ARBA00023024"/>
    </source>
</evidence>
<feature type="domain" description="LysM" evidence="16">
    <location>
        <begin position="354"/>
        <end position="402"/>
    </location>
</feature>
<evidence type="ECO:0000256" key="2">
    <source>
        <dbReference type="ARBA" id="ARBA00008682"/>
    </source>
</evidence>
<reference evidence="18" key="2">
    <citation type="journal article" date="2023" name="IMA Fungus">
        <title>Comparative genomic study of the Penicillium genus elucidates a diverse pangenome and 15 lateral gene transfer events.</title>
        <authorList>
            <person name="Petersen C."/>
            <person name="Sorensen T."/>
            <person name="Nielsen M.R."/>
            <person name="Sondergaard T.E."/>
            <person name="Sorensen J.L."/>
            <person name="Fitzpatrick D.A."/>
            <person name="Frisvad J.C."/>
            <person name="Nielsen K.L."/>
        </authorList>
    </citation>
    <scope>NUCLEOTIDE SEQUENCE</scope>
    <source>
        <strain evidence="18">IBT 30069</strain>
    </source>
</reference>
<feature type="domain" description="Chitin-binding type-1" evidence="15">
    <location>
        <begin position="415"/>
        <end position="481"/>
    </location>
</feature>
<keyword evidence="7" id="KW-0843">Virulence</keyword>
<dbReference type="PROSITE" id="PS51782">
    <property type="entry name" value="LYSM"/>
    <property type="match status" value="2"/>
</dbReference>
<comment type="catalytic activity">
    <reaction evidence="1">
        <text>Random endo-hydrolysis of N-acetyl-beta-D-glucosaminide (1-&gt;4)-beta-linkages in chitin and chitodextrins.</text>
        <dbReference type="EC" id="3.2.1.14"/>
    </reaction>
</comment>
<evidence type="ECO:0000256" key="3">
    <source>
        <dbReference type="ARBA" id="ARBA00012729"/>
    </source>
</evidence>
<dbReference type="InterPro" id="IPR001002">
    <property type="entry name" value="Chitin-bd_1"/>
</dbReference>
<dbReference type="PANTHER" id="PTHR47700">
    <property type="entry name" value="V CHITINASE, PUTATIVE (AFU_ORTHOLOGUE AFUA_6G13720)-RELATED"/>
    <property type="match status" value="1"/>
</dbReference>
<keyword evidence="6" id="KW-0146">Chitin degradation</keyword>
<dbReference type="GO" id="GO:0008843">
    <property type="term" value="F:endochitinase activity"/>
    <property type="evidence" value="ECO:0007669"/>
    <property type="project" value="UniProtKB-EC"/>
</dbReference>
<evidence type="ECO:0000256" key="9">
    <source>
        <dbReference type="ARBA" id="ARBA00023295"/>
    </source>
</evidence>
<evidence type="ECO:0000256" key="8">
    <source>
        <dbReference type="ARBA" id="ARBA00023277"/>
    </source>
</evidence>
<comment type="caution">
    <text evidence="11">Lacks conserved residue(s) required for the propagation of feature annotation.</text>
</comment>
<dbReference type="SMART" id="SM00257">
    <property type="entry name" value="LysM"/>
    <property type="match status" value="2"/>
</dbReference>
<dbReference type="InterPro" id="IPR011583">
    <property type="entry name" value="Chitinase_II/V-like_cat"/>
</dbReference>
<feature type="domain" description="GH18" evidence="17">
    <location>
        <begin position="493"/>
        <end position="849"/>
    </location>
</feature>
<dbReference type="Pfam" id="PF00704">
    <property type="entry name" value="Glyco_hydro_18"/>
    <property type="match status" value="1"/>
</dbReference>
<dbReference type="CDD" id="cd00035">
    <property type="entry name" value="ChtBD1"/>
    <property type="match status" value="1"/>
</dbReference>
<dbReference type="Pfam" id="PF01476">
    <property type="entry name" value="LysM"/>
    <property type="match status" value="2"/>
</dbReference>
<feature type="domain" description="LysM" evidence="16">
    <location>
        <begin position="290"/>
        <end position="335"/>
    </location>
</feature>